<name>A0AAV4Y3A2_CAEEX</name>
<gene>
    <name evidence="1" type="ORF">CEXT_399491</name>
</gene>
<accession>A0AAV4Y3A2</accession>
<evidence type="ECO:0000313" key="2">
    <source>
        <dbReference type="Proteomes" id="UP001054945"/>
    </source>
</evidence>
<dbReference type="EMBL" id="BPLR01018612">
    <property type="protein sequence ID" value="GIZ01004.1"/>
    <property type="molecule type" value="Genomic_DNA"/>
</dbReference>
<organism evidence="1 2">
    <name type="scientific">Caerostris extrusa</name>
    <name type="common">Bark spider</name>
    <name type="synonym">Caerostris bankana</name>
    <dbReference type="NCBI Taxonomy" id="172846"/>
    <lineage>
        <taxon>Eukaryota</taxon>
        <taxon>Metazoa</taxon>
        <taxon>Ecdysozoa</taxon>
        <taxon>Arthropoda</taxon>
        <taxon>Chelicerata</taxon>
        <taxon>Arachnida</taxon>
        <taxon>Araneae</taxon>
        <taxon>Araneomorphae</taxon>
        <taxon>Entelegynae</taxon>
        <taxon>Araneoidea</taxon>
        <taxon>Araneidae</taxon>
        <taxon>Caerostris</taxon>
    </lineage>
</organism>
<comment type="caution">
    <text evidence="1">The sequence shown here is derived from an EMBL/GenBank/DDBJ whole genome shotgun (WGS) entry which is preliminary data.</text>
</comment>
<dbReference type="Proteomes" id="UP001054945">
    <property type="component" value="Unassembled WGS sequence"/>
</dbReference>
<sequence length="109" mass="12180">MLKLVCVKEGVGGCLCVVIVERKDISVISFQFVYLELFLNFGGFDYFIICLNSDDLMLSMCTDCRKKRDSEISDRRTVGVECDKGMDRGNIRKGVDNFHVGADTAVLAI</sequence>
<dbReference type="AlphaFoldDB" id="A0AAV4Y3A2"/>
<protein>
    <submittedName>
        <fullName evidence="1">Uncharacterized protein</fullName>
    </submittedName>
</protein>
<keyword evidence="2" id="KW-1185">Reference proteome</keyword>
<evidence type="ECO:0000313" key="1">
    <source>
        <dbReference type="EMBL" id="GIZ01004.1"/>
    </source>
</evidence>
<reference evidence="1 2" key="1">
    <citation type="submission" date="2021-06" db="EMBL/GenBank/DDBJ databases">
        <title>Caerostris extrusa draft genome.</title>
        <authorList>
            <person name="Kono N."/>
            <person name="Arakawa K."/>
        </authorList>
    </citation>
    <scope>NUCLEOTIDE SEQUENCE [LARGE SCALE GENOMIC DNA]</scope>
</reference>
<proteinExistence type="predicted"/>